<dbReference type="Gene3D" id="1.10.3710.10">
    <property type="entry name" value="DNA polymerase III clamp loader subunits, C-terminal domain"/>
    <property type="match status" value="1"/>
</dbReference>
<dbReference type="FunFam" id="1.10.8.60:FF:000029">
    <property type="entry name" value="Replication-associated recombination protein A"/>
    <property type="match status" value="1"/>
</dbReference>
<dbReference type="FunFam" id="1.10.3710.10:FF:000003">
    <property type="entry name" value="ATPase, AAA family protein"/>
    <property type="match status" value="1"/>
</dbReference>
<dbReference type="InterPro" id="IPR003959">
    <property type="entry name" value="ATPase_AAA_core"/>
</dbReference>
<dbReference type="CDD" id="cd00009">
    <property type="entry name" value="AAA"/>
    <property type="match status" value="1"/>
</dbReference>
<evidence type="ECO:0000313" key="8">
    <source>
        <dbReference type="EMBL" id="CEO90011.1"/>
    </source>
</evidence>
<dbReference type="SUPFAM" id="SSF48019">
    <property type="entry name" value="post-AAA+ oligomerization domain-like"/>
    <property type="match status" value="1"/>
</dbReference>
<evidence type="ECO:0000256" key="3">
    <source>
        <dbReference type="ARBA" id="ARBA00020776"/>
    </source>
</evidence>
<dbReference type="GO" id="GO:0016887">
    <property type="term" value="F:ATP hydrolysis activity"/>
    <property type="evidence" value="ECO:0007669"/>
    <property type="project" value="InterPro"/>
</dbReference>
<dbReference type="Proteomes" id="UP000046155">
    <property type="component" value="Unassembled WGS sequence"/>
</dbReference>
<sequence>MDLFDYAQKKALEEEGPLAYRMRPDTIEEFAGQDHLVAPGQLLRTALMADSPFSAIFYGPPGTGKTTLAKIIARSSKGVFVQVDATSTGVGELRKVLQEARDRLKFYNQKTVLFIDEIHRFNKAQQDVLLPAVEQGIVILIGATTENPYFSVNSPLLSRTRVLSFYPLKPEDLNKVLERALSDPERGLGKLQLEVDTEAREHWIRLSGGDARFLLNALEMAVHLTPPGPDGEIHIGLEEAAAAVQQAPVIYDREGDKHYDVISAFIKSMRGSDPDAVLHWLARMLKAGEDPRFIARRIVIHAAEDVGLADPMALVVAEAAARGVEHIGMPEGRLLLAEAALYVACAPKSNSVYKGIGQALRDLEKGDLGEVPKHLRDTSYYGAKSLGHGEGYLYPHHYKGNYVPQQYLPDPLQGRKYYEPSESGREKYIKAFLETLQKKET</sequence>
<keyword evidence="4" id="KW-0235">DNA replication</keyword>
<evidence type="ECO:0000256" key="4">
    <source>
        <dbReference type="ARBA" id="ARBA00022705"/>
    </source>
</evidence>
<keyword evidence="6" id="KW-0067">ATP-binding</keyword>
<name>A0A0B7MPQ1_9FIRM</name>
<dbReference type="InterPro" id="IPR021886">
    <property type="entry name" value="MgsA_C"/>
</dbReference>
<dbReference type="AlphaFoldDB" id="A0A0B7MPQ1"/>
<organism evidence="8 9">
    <name type="scientific">Syntrophaceticus schinkii</name>
    <dbReference type="NCBI Taxonomy" id="499207"/>
    <lineage>
        <taxon>Bacteria</taxon>
        <taxon>Bacillati</taxon>
        <taxon>Bacillota</taxon>
        <taxon>Clostridia</taxon>
        <taxon>Thermoanaerobacterales</taxon>
        <taxon>Thermoanaerobacterales Family III. Incertae Sedis</taxon>
        <taxon>Syntrophaceticus</taxon>
    </lineage>
</organism>
<dbReference type="InterPro" id="IPR027417">
    <property type="entry name" value="P-loop_NTPase"/>
</dbReference>
<dbReference type="Gene3D" id="3.40.50.300">
    <property type="entry name" value="P-loop containing nucleotide triphosphate hydrolases"/>
    <property type="match status" value="1"/>
</dbReference>
<dbReference type="GO" id="GO:0000731">
    <property type="term" value="P:DNA synthesis involved in DNA repair"/>
    <property type="evidence" value="ECO:0007669"/>
    <property type="project" value="TreeGrafter"/>
</dbReference>
<accession>A0A0B7MPQ1</accession>
<evidence type="ECO:0000259" key="7">
    <source>
        <dbReference type="SMART" id="SM00382"/>
    </source>
</evidence>
<dbReference type="RefSeq" id="WP_044665839.1">
    <property type="nucleotide sequence ID" value="NZ_CDRZ01000269.1"/>
</dbReference>
<dbReference type="GO" id="GO:0017116">
    <property type="term" value="F:single-stranded DNA helicase activity"/>
    <property type="evidence" value="ECO:0007669"/>
    <property type="project" value="TreeGrafter"/>
</dbReference>
<dbReference type="PANTHER" id="PTHR13779">
    <property type="entry name" value="WERNER HELICASE-INTERACTING PROTEIN 1 FAMILY MEMBER"/>
    <property type="match status" value="1"/>
</dbReference>
<dbReference type="SMART" id="SM00382">
    <property type="entry name" value="AAA"/>
    <property type="match status" value="1"/>
</dbReference>
<dbReference type="GO" id="GO:0006261">
    <property type="term" value="P:DNA-templated DNA replication"/>
    <property type="evidence" value="ECO:0007669"/>
    <property type="project" value="TreeGrafter"/>
</dbReference>
<dbReference type="EMBL" id="CDRZ01000269">
    <property type="protein sequence ID" value="CEO90011.1"/>
    <property type="molecule type" value="Genomic_DNA"/>
</dbReference>
<gene>
    <name evidence="8" type="ORF">SSCH_70009</name>
</gene>
<proteinExistence type="inferred from homology"/>
<dbReference type="InterPro" id="IPR032423">
    <property type="entry name" value="AAA_assoc_2"/>
</dbReference>
<dbReference type="GO" id="GO:0003677">
    <property type="term" value="F:DNA binding"/>
    <property type="evidence" value="ECO:0007669"/>
    <property type="project" value="InterPro"/>
</dbReference>
<evidence type="ECO:0000256" key="2">
    <source>
        <dbReference type="ARBA" id="ARBA00008959"/>
    </source>
</evidence>
<keyword evidence="5" id="KW-0547">Nucleotide-binding</keyword>
<dbReference type="Pfam" id="PF16193">
    <property type="entry name" value="AAA_assoc_2"/>
    <property type="match status" value="1"/>
</dbReference>
<comment type="function">
    <text evidence="1">DNA-dependent ATPase that plays important roles in cellular responses to stalled DNA replication processes.</text>
</comment>
<dbReference type="GO" id="GO:0008047">
    <property type="term" value="F:enzyme activator activity"/>
    <property type="evidence" value="ECO:0007669"/>
    <property type="project" value="TreeGrafter"/>
</dbReference>
<dbReference type="PANTHER" id="PTHR13779:SF7">
    <property type="entry name" value="ATPASE WRNIP1"/>
    <property type="match status" value="1"/>
</dbReference>
<dbReference type="OrthoDB" id="9778364at2"/>
<evidence type="ECO:0000256" key="5">
    <source>
        <dbReference type="ARBA" id="ARBA00022741"/>
    </source>
</evidence>
<protein>
    <recommendedName>
        <fullName evidence="3">Replication-associated recombination protein A</fullName>
    </recommendedName>
</protein>
<dbReference type="CDD" id="cd18139">
    <property type="entry name" value="HLD_clamp_RarA"/>
    <property type="match status" value="1"/>
</dbReference>
<keyword evidence="9" id="KW-1185">Reference proteome</keyword>
<dbReference type="GO" id="GO:0005524">
    <property type="term" value="F:ATP binding"/>
    <property type="evidence" value="ECO:0007669"/>
    <property type="project" value="UniProtKB-KW"/>
</dbReference>
<dbReference type="Pfam" id="PF00004">
    <property type="entry name" value="AAA"/>
    <property type="match status" value="1"/>
</dbReference>
<dbReference type="InterPro" id="IPR008921">
    <property type="entry name" value="DNA_pol3_clamp-load_cplx_C"/>
</dbReference>
<dbReference type="Gene3D" id="1.20.272.10">
    <property type="match status" value="1"/>
</dbReference>
<dbReference type="InterPro" id="IPR003593">
    <property type="entry name" value="AAA+_ATPase"/>
</dbReference>
<evidence type="ECO:0000256" key="6">
    <source>
        <dbReference type="ARBA" id="ARBA00022840"/>
    </source>
</evidence>
<feature type="domain" description="AAA+ ATPase" evidence="7">
    <location>
        <begin position="51"/>
        <end position="171"/>
    </location>
</feature>
<reference evidence="9" key="1">
    <citation type="submission" date="2015-01" db="EMBL/GenBank/DDBJ databases">
        <authorList>
            <person name="Manzoor Shahid"/>
            <person name="Zubair Saima"/>
        </authorList>
    </citation>
    <scope>NUCLEOTIDE SEQUENCE [LARGE SCALE GENOMIC DNA]</scope>
    <source>
        <strain evidence="9">Sp3</strain>
    </source>
</reference>
<dbReference type="FunFam" id="3.40.50.300:FF:000137">
    <property type="entry name" value="Replication-associated recombination protein A"/>
    <property type="match status" value="1"/>
</dbReference>
<dbReference type="Gene3D" id="1.10.8.60">
    <property type="match status" value="1"/>
</dbReference>
<dbReference type="Pfam" id="PF12002">
    <property type="entry name" value="MgsA_C"/>
    <property type="match status" value="1"/>
</dbReference>
<evidence type="ECO:0000256" key="1">
    <source>
        <dbReference type="ARBA" id="ARBA00002393"/>
    </source>
</evidence>
<dbReference type="InterPro" id="IPR051314">
    <property type="entry name" value="AAA_ATPase_RarA/MGS1/WRNIP1"/>
</dbReference>
<comment type="similarity">
    <text evidence="2">Belongs to the AAA ATPase family. RarA/MGS1/WRNIP1 subfamily.</text>
</comment>
<dbReference type="FunFam" id="1.20.272.10:FF:000001">
    <property type="entry name" value="Putative AAA family ATPase"/>
    <property type="match status" value="1"/>
</dbReference>
<dbReference type="SUPFAM" id="SSF52540">
    <property type="entry name" value="P-loop containing nucleoside triphosphate hydrolases"/>
    <property type="match status" value="1"/>
</dbReference>
<evidence type="ECO:0000313" key="9">
    <source>
        <dbReference type="Proteomes" id="UP000046155"/>
    </source>
</evidence>